<keyword evidence="1" id="KW-0472">Membrane</keyword>
<evidence type="ECO:0000313" key="3">
    <source>
        <dbReference type="Proteomes" id="UP000198822"/>
    </source>
</evidence>
<keyword evidence="1" id="KW-1133">Transmembrane helix</keyword>
<protein>
    <submittedName>
        <fullName evidence="2">Tight adherence protein B</fullName>
    </submittedName>
</protein>
<organism evidence="2 3">
    <name type="scientific">Agrococcus jejuensis</name>
    <dbReference type="NCBI Taxonomy" id="399736"/>
    <lineage>
        <taxon>Bacteria</taxon>
        <taxon>Bacillati</taxon>
        <taxon>Actinomycetota</taxon>
        <taxon>Actinomycetes</taxon>
        <taxon>Micrococcales</taxon>
        <taxon>Microbacteriaceae</taxon>
        <taxon>Agrococcus</taxon>
    </lineage>
</organism>
<dbReference type="OrthoDB" id="3267562at2"/>
<dbReference type="AlphaFoldDB" id="A0A1G8F6G6"/>
<dbReference type="EMBL" id="LT629695">
    <property type="protein sequence ID" value="SDH77714.1"/>
    <property type="molecule type" value="Genomic_DNA"/>
</dbReference>
<evidence type="ECO:0000256" key="1">
    <source>
        <dbReference type="SAM" id="Phobius"/>
    </source>
</evidence>
<keyword evidence="1" id="KW-0812">Transmembrane</keyword>
<feature type="transmembrane region" description="Helical" evidence="1">
    <location>
        <begin position="99"/>
        <end position="116"/>
    </location>
</feature>
<gene>
    <name evidence="2" type="ORF">SAMN04489720_2353</name>
</gene>
<proteinExistence type="predicted"/>
<dbReference type="PANTHER" id="PTHR35007">
    <property type="entry name" value="INTEGRAL MEMBRANE PROTEIN-RELATED"/>
    <property type="match status" value="1"/>
</dbReference>
<feature type="transmembrane region" description="Helical" evidence="1">
    <location>
        <begin position="122"/>
        <end position="145"/>
    </location>
</feature>
<dbReference type="PANTHER" id="PTHR35007:SF4">
    <property type="entry name" value="CONSERVED TRANSMEMBRANE PROTEIN-RELATED"/>
    <property type="match status" value="1"/>
</dbReference>
<sequence length="278" mass="27740">MRSADLEAVATHVQRVAAVTAGGVPLHAAWGYVGVDRATREPAHAEAWRLCDAALDVAAESGAPVAGVLARLAGTLRDRAASLRAVDVALAAPRSTAKVVAALPLVGIGFGMLLGMDPVGALLGSPIGLAALAAGLALGGAAWVWTRRIVRAASAGSPTAGLELELVAVALAGGVGVDRARAIVASALGTHAVVGVDGEAIDETLRIAQAAGVPAVGLLQAEADAARVRERLAGQERAERASVRLVVPLGVCVLPAFGLLAIVPLVLTMLAQAIVPIA</sequence>
<accession>A0A1G8F6G6</accession>
<evidence type="ECO:0000313" key="2">
    <source>
        <dbReference type="EMBL" id="SDH77714.1"/>
    </source>
</evidence>
<name>A0A1G8F6G6_9MICO</name>
<reference evidence="3" key="1">
    <citation type="submission" date="2016-10" db="EMBL/GenBank/DDBJ databases">
        <authorList>
            <person name="Varghese N."/>
            <person name="Submissions S."/>
        </authorList>
    </citation>
    <scope>NUCLEOTIDE SEQUENCE [LARGE SCALE GENOMIC DNA]</scope>
    <source>
        <strain evidence="3">DSM 22002</strain>
    </source>
</reference>
<dbReference type="Proteomes" id="UP000198822">
    <property type="component" value="Chromosome I"/>
</dbReference>
<feature type="transmembrane region" description="Helical" evidence="1">
    <location>
        <begin position="245"/>
        <end position="275"/>
    </location>
</feature>
<dbReference type="STRING" id="399736.SAMN04489720_2353"/>
<dbReference type="RefSeq" id="WP_092505220.1">
    <property type="nucleotide sequence ID" value="NZ_LT629695.1"/>
</dbReference>
<keyword evidence="3" id="KW-1185">Reference proteome</keyword>